<accession>A0A8J5CVQ9</accession>
<dbReference type="Proteomes" id="UP000770661">
    <property type="component" value="Unassembled WGS sequence"/>
</dbReference>
<dbReference type="GO" id="GO:0032007">
    <property type="term" value="P:negative regulation of TOR signaling"/>
    <property type="evidence" value="ECO:0007669"/>
    <property type="project" value="InterPro"/>
</dbReference>
<dbReference type="OrthoDB" id="6366315at2759"/>
<keyword evidence="2" id="KW-1185">Reference proteome</keyword>
<dbReference type="PANTHER" id="PTHR21844:SF2">
    <property type="entry name" value="PROLINE-RICH AKT1 SUBSTRATE 1"/>
    <property type="match status" value="1"/>
</dbReference>
<dbReference type="AlphaFoldDB" id="A0A8J5CVQ9"/>
<gene>
    <name evidence="1" type="ORF">GWK47_043913</name>
</gene>
<dbReference type="PANTHER" id="PTHR21844">
    <property type="entry name" value="AKT1 SUBSTRATE 1 PROTEIN"/>
    <property type="match status" value="1"/>
</dbReference>
<dbReference type="EMBL" id="JACEEZ010009124">
    <property type="protein sequence ID" value="KAG0722764.1"/>
    <property type="molecule type" value="Genomic_DNA"/>
</dbReference>
<reference evidence="1" key="1">
    <citation type="submission" date="2020-07" db="EMBL/GenBank/DDBJ databases">
        <title>The High-quality genome of the commercially important snow crab, Chionoecetes opilio.</title>
        <authorList>
            <person name="Jeong J.-H."/>
            <person name="Ryu S."/>
        </authorList>
    </citation>
    <scope>NUCLEOTIDE SEQUENCE</scope>
    <source>
        <strain evidence="1">MADBK_172401_WGS</strain>
        <tissue evidence="1">Digestive gland</tissue>
    </source>
</reference>
<comment type="caution">
    <text evidence="1">The sequence shown here is derived from an EMBL/GenBank/DDBJ whole genome shotgun (WGS) entry which is preliminary data.</text>
</comment>
<dbReference type="GO" id="GO:0005737">
    <property type="term" value="C:cytoplasm"/>
    <property type="evidence" value="ECO:0007669"/>
    <property type="project" value="TreeGrafter"/>
</dbReference>
<name>A0A8J5CVQ9_CHIOP</name>
<proteinExistence type="predicted"/>
<dbReference type="Pfam" id="PF15798">
    <property type="entry name" value="PRAS"/>
    <property type="match status" value="1"/>
</dbReference>
<organism evidence="1 2">
    <name type="scientific">Chionoecetes opilio</name>
    <name type="common">Atlantic snow crab</name>
    <name type="synonym">Cancer opilio</name>
    <dbReference type="NCBI Taxonomy" id="41210"/>
    <lineage>
        <taxon>Eukaryota</taxon>
        <taxon>Metazoa</taxon>
        <taxon>Ecdysozoa</taxon>
        <taxon>Arthropoda</taxon>
        <taxon>Crustacea</taxon>
        <taxon>Multicrustacea</taxon>
        <taxon>Malacostraca</taxon>
        <taxon>Eumalacostraca</taxon>
        <taxon>Eucarida</taxon>
        <taxon>Decapoda</taxon>
        <taxon>Pleocyemata</taxon>
        <taxon>Brachyura</taxon>
        <taxon>Eubrachyura</taxon>
        <taxon>Majoidea</taxon>
        <taxon>Majidae</taxon>
        <taxon>Chionoecetes</taxon>
    </lineage>
</organism>
<evidence type="ECO:0000313" key="1">
    <source>
        <dbReference type="EMBL" id="KAG0722764.1"/>
    </source>
</evidence>
<protein>
    <recommendedName>
        <fullName evidence="3">Proline-rich AKT1 substrate 1</fullName>
    </recommendedName>
</protein>
<evidence type="ECO:0008006" key="3">
    <source>
        <dbReference type="Google" id="ProtNLM"/>
    </source>
</evidence>
<sequence>MVQLSCSCLNIRLHVQESPESLVAGIPNLSPAERQHPFFLKGAYRVTLGLGGITEGQRQLVRRCRVDGWTVLECLNCRLLTHATRGHGEDVAASALLIAMPWPVLHVIVLLHASMGQSDAGKIQMLQQCDGYSPVFNLVLPAALDNQPLPSLSPTEYPGDRSPESEAALTEVQQQMTRFLKKAQSQVESNIQSYTQQQQAALQALTLRARQDRQAVMRVMSNMEDNLNSQAEEDLLGPFDMDGARGRQSDAFTSALAEIEDGLEDYGSGFPEECDGEIPPLVSLQGRGLSQPLSMNHSQGIAAGMRNMRLSSSVAVPRSRHLDNSRVAQSLDVEGLFDMEGLVVESSMMGGQAAYHSEDEDDTEDSIGGEGVHIPGSHDVRDLAKSVPVNVPMWGLARPKPMPDPHMTERPSDINQMGASIKALARSVHTTSVDLFGDLPRRRQPL</sequence>
<dbReference type="GO" id="GO:0048011">
    <property type="term" value="P:neurotrophin TRK receptor signaling pathway"/>
    <property type="evidence" value="ECO:0007669"/>
    <property type="project" value="InterPro"/>
</dbReference>
<evidence type="ECO:0000313" key="2">
    <source>
        <dbReference type="Proteomes" id="UP000770661"/>
    </source>
</evidence>
<dbReference type="InterPro" id="IPR026682">
    <property type="entry name" value="AKT1S1"/>
</dbReference>